<accession>A0A6A7XZ02</accession>
<proteinExistence type="predicted"/>
<comment type="caution">
    <text evidence="3">The sequence shown here is derived from an EMBL/GenBank/DDBJ whole genome shotgun (WGS) entry which is preliminary data.</text>
</comment>
<feature type="chain" id="PRO_5025527647" description="Cyclic di-GMP-binding protein" evidence="2">
    <location>
        <begin position="31"/>
        <end position="739"/>
    </location>
</feature>
<keyword evidence="1" id="KW-1133">Transmembrane helix</keyword>
<dbReference type="RefSeq" id="WP_153479337.1">
    <property type="nucleotide sequence ID" value="NZ_VWNA01000001.1"/>
</dbReference>
<evidence type="ECO:0008006" key="5">
    <source>
        <dbReference type="Google" id="ProtNLM"/>
    </source>
</evidence>
<evidence type="ECO:0000313" key="3">
    <source>
        <dbReference type="EMBL" id="MQT12010.1"/>
    </source>
</evidence>
<reference evidence="3 4" key="1">
    <citation type="submission" date="2019-09" db="EMBL/GenBank/DDBJ databases">
        <title>Segnochrobactrum spirostomi gen. nov., sp. nov., isolated from the ciliate Spirostomum cf. yagiui and description of a novel family, Segnochrobactraceae fam. nov. within the order Rhizobiales of the class Alphaproteobacteria.</title>
        <authorList>
            <person name="Akter S."/>
            <person name="Shazib S.U.A."/>
            <person name="Shin M.K."/>
        </authorList>
    </citation>
    <scope>NUCLEOTIDE SEQUENCE [LARGE SCALE GENOMIC DNA]</scope>
    <source>
        <strain evidence="3 4">Sp-1</strain>
    </source>
</reference>
<dbReference type="EMBL" id="VWNA01000001">
    <property type="protein sequence ID" value="MQT12010.1"/>
    <property type="molecule type" value="Genomic_DNA"/>
</dbReference>
<organism evidence="3 4">
    <name type="scientific">Segnochrobactrum spirostomi</name>
    <dbReference type="NCBI Taxonomy" id="2608987"/>
    <lineage>
        <taxon>Bacteria</taxon>
        <taxon>Pseudomonadati</taxon>
        <taxon>Pseudomonadota</taxon>
        <taxon>Alphaproteobacteria</taxon>
        <taxon>Hyphomicrobiales</taxon>
        <taxon>Segnochrobactraceae</taxon>
        <taxon>Segnochrobactrum</taxon>
    </lineage>
</organism>
<evidence type="ECO:0000256" key="2">
    <source>
        <dbReference type="SAM" id="SignalP"/>
    </source>
</evidence>
<keyword evidence="2" id="KW-0732">Signal</keyword>
<dbReference type="Gene3D" id="2.60.120.260">
    <property type="entry name" value="Galactose-binding domain-like"/>
    <property type="match status" value="1"/>
</dbReference>
<protein>
    <recommendedName>
        <fullName evidence="5">Cyclic di-GMP-binding protein</fullName>
    </recommendedName>
</protein>
<feature type="transmembrane region" description="Helical" evidence="1">
    <location>
        <begin position="712"/>
        <end position="733"/>
    </location>
</feature>
<dbReference type="Proteomes" id="UP000332515">
    <property type="component" value="Unassembled WGS sequence"/>
</dbReference>
<evidence type="ECO:0000313" key="4">
    <source>
        <dbReference type="Proteomes" id="UP000332515"/>
    </source>
</evidence>
<keyword evidence="1" id="KW-0472">Membrane</keyword>
<evidence type="ECO:0000256" key="1">
    <source>
        <dbReference type="SAM" id="Phobius"/>
    </source>
</evidence>
<feature type="signal peptide" evidence="2">
    <location>
        <begin position="1"/>
        <end position="30"/>
    </location>
</feature>
<name>A0A6A7XZ02_9HYPH</name>
<keyword evidence="4" id="KW-1185">Reference proteome</keyword>
<dbReference type="AlphaFoldDB" id="A0A6A7XZ02"/>
<sequence>MSSLRAQGTRRLAASLACVLSAFAATPALADDGDIAAALRTLQTDRAVTRTVTLSDLGFNGPVLLSPIDARRELYLPVPANVAIDDATLSLGADYLKAAGGGATFVLSIDGYPVAGRSPDLASGTFKVDVGVDGAPRKSGFVRLGASWLSATDAALCGDTLATGNVVKIDPSTRFTYRYDPAAVRDLLTAWTAIPSAASVLIAGRALGAEAYDAAWRVGVALERAGKRPLFVALPAVGDTVAPGGAAIPGALAGVPAFAALSGPGPHKLANPAEVGAYLLLNGGTLADIAVADPALTVQIGSALDALAAEIAPHGADAAAAFETLRKSADSLAAGPAAPDEIGLAMLGGRPLIAIAPAAAGKADAIFSAFWRQLAVARSLRVQSAEIPRNKGDSVSLTGLSTTADSIDVLASSDWSAAFALSDLSTDGKVPTSLDLDVSAAPNATPYDPIVSVFLNDYLIGAKRLYADGHPERVSADIPDYALHPTNVLRVTFTRQPVSDRCPQAYPVTVLPSSKMTLSPAKPTPNFLGVVPRLAGASKLLLPTRYLTDAPETLASVVRLADGAGLSPRRASLTLVNGTDGGTVASAMPDAPFLALDVDLPLPKDRSATVTDGHLVLGSDPKSPLYDVEGLDRLGVIQAVPGDVPGLLYRQVGARGPVFDGPVRLAKGDIAVLSDAGTVAEIDSLDPAATRPAQPIESGWTISRLWQDRGDWGVPLIATVVVLILLLFARAAFVRNRRG</sequence>
<gene>
    <name evidence="3" type="ORF">F0357_04860</name>
</gene>
<keyword evidence="1" id="KW-0812">Transmembrane</keyword>